<evidence type="ECO:0008006" key="4">
    <source>
        <dbReference type="Google" id="ProtNLM"/>
    </source>
</evidence>
<dbReference type="Gramene" id="Psat06G0318500-T1">
    <property type="protein sequence ID" value="KAI5397266.1"/>
    <property type="gene ID" value="KIW84_063185"/>
</dbReference>
<reference evidence="2 3" key="1">
    <citation type="journal article" date="2022" name="Nat. Genet.">
        <title>Improved pea reference genome and pan-genome highlight genomic features and evolutionary characteristics.</title>
        <authorList>
            <person name="Yang T."/>
            <person name="Liu R."/>
            <person name="Luo Y."/>
            <person name="Hu S."/>
            <person name="Wang D."/>
            <person name="Wang C."/>
            <person name="Pandey M.K."/>
            <person name="Ge S."/>
            <person name="Xu Q."/>
            <person name="Li N."/>
            <person name="Li G."/>
            <person name="Huang Y."/>
            <person name="Saxena R.K."/>
            <person name="Ji Y."/>
            <person name="Li M."/>
            <person name="Yan X."/>
            <person name="He Y."/>
            <person name="Liu Y."/>
            <person name="Wang X."/>
            <person name="Xiang C."/>
            <person name="Varshney R.K."/>
            <person name="Ding H."/>
            <person name="Gao S."/>
            <person name="Zong X."/>
        </authorList>
    </citation>
    <scope>NUCLEOTIDE SEQUENCE [LARGE SCALE GENOMIC DNA]</scope>
    <source>
        <strain evidence="2 3">cv. Zhongwan 6</strain>
    </source>
</reference>
<sequence>MDQVQAELAEMRANMAQFIHMMQGVAQGQEELRALVQRQEAAIPPPNQALPEGNPVPDTPAVAIPVNNYAEGEELRGIRVNGQPIAPDVANARVIHAPARNRIPIVDRQEDMFTLLSEDEDILGRNDARDRKVEALAEKIRAMECQNSLGFDVTNMGLVEGLRIPHKFKAPSFDKYNGTSCPRTHVQAYYRKISAYTDDEKMWMYFFQDSLSGASLDWTQLQSLCQKNSESFKEYVQRWRELAARVQTPMLERELTDMFISTLQGVYMDRMGSCPFGSFSDVVICGERTESLIKAGRIHDTGSSSSSKKPFSGAPRRREEETNAVQHRGGVYRANANRDQYRPVAAVTIPAPQPRPQQQRVQQQPQQQQQQQRPFQPRQRLQADRRFDPLPMTYAELLPELLRLGFVELRTMATPTVLPPGYDANVRCDFHSGAPGHHTERCRALQHKVQDLIDAKAINFAPVPNVVNNPMPQHGGHRVNNVEGGEAEDLVVNVEDVQTSLLVVKDRLLKGGVDPGCNEDCLGCSKTANGCDQLRAGIQKLINEGCLQFGRAVKDNGSVSTVTIYFKPSEGRGRGAVSAPTTSSAPVAIPAP</sequence>
<dbReference type="EMBL" id="JAMSHJ010000006">
    <property type="protein sequence ID" value="KAI5397266.1"/>
    <property type="molecule type" value="Genomic_DNA"/>
</dbReference>
<dbReference type="PANTHER" id="PTHR32108:SF9">
    <property type="entry name" value="REVERSE TRANSCRIPTASE RNASE H-LIKE DOMAIN-CONTAINING PROTEIN"/>
    <property type="match status" value="1"/>
</dbReference>
<gene>
    <name evidence="2" type="ORF">KIW84_063185</name>
</gene>
<proteinExistence type="predicted"/>
<feature type="compositionally biased region" description="Low complexity" evidence="1">
    <location>
        <begin position="356"/>
        <end position="380"/>
    </location>
</feature>
<evidence type="ECO:0000313" key="2">
    <source>
        <dbReference type="EMBL" id="KAI5397266.1"/>
    </source>
</evidence>
<feature type="region of interest" description="Disordered" evidence="1">
    <location>
        <begin position="571"/>
        <end position="592"/>
    </location>
</feature>
<protein>
    <recommendedName>
        <fullName evidence="4">Retrotransposon gag domain-containing protein</fullName>
    </recommendedName>
</protein>
<name>A0A9D5A6Y1_PEA</name>
<dbReference type="PANTHER" id="PTHR32108">
    <property type="entry name" value="DNA-DIRECTED RNA POLYMERASE SUBUNIT ALPHA"/>
    <property type="match status" value="1"/>
</dbReference>
<keyword evidence="3" id="KW-1185">Reference proteome</keyword>
<feature type="region of interest" description="Disordered" evidence="1">
    <location>
        <begin position="295"/>
        <end position="337"/>
    </location>
</feature>
<accession>A0A9D5A6Y1</accession>
<evidence type="ECO:0000313" key="3">
    <source>
        <dbReference type="Proteomes" id="UP001058974"/>
    </source>
</evidence>
<comment type="caution">
    <text evidence="2">The sequence shown here is derived from an EMBL/GenBank/DDBJ whole genome shotgun (WGS) entry which is preliminary data.</text>
</comment>
<dbReference type="AlphaFoldDB" id="A0A9D5A6Y1"/>
<organism evidence="2 3">
    <name type="scientific">Pisum sativum</name>
    <name type="common">Garden pea</name>
    <name type="synonym">Lathyrus oleraceus</name>
    <dbReference type="NCBI Taxonomy" id="3888"/>
    <lineage>
        <taxon>Eukaryota</taxon>
        <taxon>Viridiplantae</taxon>
        <taxon>Streptophyta</taxon>
        <taxon>Embryophyta</taxon>
        <taxon>Tracheophyta</taxon>
        <taxon>Spermatophyta</taxon>
        <taxon>Magnoliopsida</taxon>
        <taxon>eudicotyledons</taxon>
        <taxon>Gunneridae</taxon>
        <taxon>Pentapetalae</taxon>
        <taxon>rosids</taxon>
        <taxon>fabids</taxon>
        <taxon>Fabales</taxon>
        <taxon>Fabaceae</taxon>
        <taxon>Papilionoideae</taxon>
        <taxon>50 kb inversion clade</taxon>
        <taxon>NPAAA clade</taxon>
        <taxon>Hologalegina</taxon>
        <taxon>IRL clade</taxon>
        <taxon>Fabeae</taxon>
        <taxon>Lathyrus</taxon>
    </lineage>
</organism>
<evidence type="ECO:0000256" key="1">
    <source>
        <dbReference type="SAM" id="MobiDB-lite"/>
    </source>
</evidence>
<feature type="region of interest" description="Disordered" evidence="1">
    <location>
        <begin position="353"/>
        <end position="384"/>
    </location>
</feature>
<dbReference type="Proteomes" id="UP001058974">
    <property type="component" value="Chromosome 6"/>
</dbReference>